<accession>A0A6S7GKP2</accession>
<keyword evidence="2" id="KW-1185">Reference proteome</keyword>
<organism evidence="1 2">
    <name type="scientific">Paramuricea clavata</name>
    <name type="common">Red gorgonian</name>
    <name type="synonym">Violescent sea-whip</name>
    <dbReference type="NCBI Taxonomy" id="317549"/>
    <lineage>
        <taxon>Eukaryota</taxon>
        <taxon>Metazoa</taxon>
        <taxon>Cnidaria</taxon>
        <taxon>Anthozoa</taxon>
        <taxon>Octocorallia</taxon>
        <taxon>Malacalcyonacea</taxon>
        <taxon>Plexauridae</taxon>
        <taxon>Paramuricea</taxon>
    </lineage>
</organism>
<proteinExistence type="predicted"/>
<sequence>MNFCHLMILLLEPLASPEEVAEYEVDEAVAEDEQLENMLQNRFEGHIDVSSWCECGHCCQPEVLTRSFLQTARGLKIPTFPMFVLNIAKLVDKRRTMTQDKDNSKTLYFAECVSLVIKNDNYIIMTTTTNSIGYGSRRGLLFDGNESKYELWEVKFLGYMRLQKLYKVFVRDASEKDPPDASTQADAFAELVQCLDDRSLSLVIRDARDDGRKALEVLRQHYQGKGKPRIISLYTEQTSLKKEENEPIVDLRQRYEMPRKLSATHC</sequence>
<name>A0A6S7GKP2_PARCT</name>
<dbReference type="AlphaFoldDB" id="A0A6S7GKP2"/>
<protein>
    <submittedName>
        <fullName evidence="1">Uncharacterized protein</fullName>
    </submittedName>
</protein>
<gene>
    <name evidence="1" type="ORF">PACLA_8A071763</name>
</gene>
<dbReference type="OrthoDB" id="10059408at2759"/>
<evidence type="ECO:0000313" key="2">
    <source>
        <dbReference type="Proteomes" id="UP001152795"/>
    </source>
</evidence>
<evidence type="ECO:0000313" key="1">
    <source>
        <dbReference type="EMBL" id="CAB3985431.1"/>
    </source>
</evidence>
<dbReference type="Proteomes" id="UP001152795">
    <property type="component" value="Unassembled WGS sequence"/>
</dbReference>
<dbReference type="EMBL" id="CACRXK020000871">
    <property type="protein sequence ID" value="CAB3985431.1"/>
    <property type="molecule type" value="Genomic_DNA"/>
</dbReference>
<comment type="caution">
    <text evidence="1">The sequence shown here is derived from an EMBL/GenBank/DDBJ whole genome shotgun (WGS) entry which is preliminary data.</text>
</comment>
<reference evidence="1" key="1">
    <citation type="submission" date="2020-04" db="EMBL/GenBank/DDBJ databases">
        <authorList>
            <person name="Alioto T."/>
            <person name="Alioto T."/>
            <person name="Gomez Garrido J."/>
        </authorList>
    </citation>
    <scope>NUCLEOTIDE SEQUENCE</scope>
    <source>
        <strain evidence="1">A484AB</strain>
    </source>
</reference>